<dbReference type="PROSITE" id="PS00108">
    <property type="entry name" value="PROTEIN_KINASE_ST"/>
    <property type="match status" value="1"/>
</dbReference>
<dbReference type="EMBL" id="BTRK01000001">
    <property type="protein sequence ID" value="GMR30650.1"/>
    <property type="molecule type" value="Genomic_DNA"/>
</dbReference>
<dbReference type="PANTHER" id="PTHR11042:SF91">
    <property type="entry name" value="EUKARYOTIC TRANSLATION INITIATION FACTOR 2-ALPHA KINASE"/>
    <property type="match status" value="1"/>
</dbReference>
<feature type="domain" description="Protein kinase" evidence="6">
    <location>
        <begin position="1"/>
        <end position="273"/>
    </location>
</feature>
<evidence type="ECO:0000256" key="1">
    <source>
        <dbReference type="ARBA" id="ARBA00022679"/>
    </source>
</evidence>
<dbReference type="GO" id="GO:0004694">
    <property type="term" value="F:eukaryotic translation initiation factor 2alpha kinase activity"/>
    <property type="evidence" value="ECO:0007669"/>
    <property type="project" value="TreeGrafter"/>
</dbReference>
<evidence type="ECO:0000313" key="8">
    <source>
        <dbReference type="Proteomes" id="UP001328107"/>
    </source>
</evidence>
<evidence type="ECO:0000259" key="6">
    <source>
        <dbReference type="PROSITE" id="PS50011"/>
    </source>
</evidence>
<dbReference type="PROSITE" id="PS50011">
    <property type="entry name" value="PROTEIN_KINASE_DOM"/>
    <property type="match status" value="1"/>
</dbReference>
<keyword evidence="3" id="KW-0418">Kinase</keyword>
<evidence type="ECO:0000256" key="3">
    <source>
        <dbReference type="ARBA" id="ARBA00022777"/>
    </source>
</evidence>
<dbReference type="InterPro" id="IPR008271">
    <property type="entry name" value="Ser/Thr_kinase_AS"/>
</dbReference>
<dbReference type="GO" id="GO:0005524">
    <property type="term" value="F:ATP binding"/>
    <property type="evidence" value="ECO:0007669"/>
    <property type="project" value="UniProtKB-KW"/>
</dbReference>
<keyword evidence="4" id="KW-0067">ATP-binding</keyword>
<dbReference type="FunFam" id="1.10.510.10:FF:001020">
    <property type="entry name" value="Transmembrane ion channel"/>
    <property type="match status" value="1"/>
</dbReference>
<reference evidence="8" key="1">
    <citation type="submission" date="2022-10" db="EMBL/GenBank/DDBJ databases">
        <title>Genome assembly of Pristionchus species.</title>
        <authorList>
            <person name="Yoshida K."/>
            <person name="Sommer R.J."/>
        </authorList>
    </citation>
    <scope>NUCLEOTIDE SEQUENCE [LARGE SCALE GENOMIC DNA]</scope>
    <source>
        <strain evidence="8">RS5460</strain>
    </source>
</reference>
<keyword evidence="1" id="KW-0808">Transferase</keyword>
<dbReference type="Proteomes" id="UP001328107">
    <property type="component" value="Unassembled WGS sequence"/>
</dbReference>
<comment type="similarity">
    <text evidence="5">Belongs to the protein kinase superfamily. Ser/Thr protein kinase family. GCN2 subfamily.</text>
</comment>
<dbReference type="GO" id="GO:0005634">
    <property type="term" value="C:nucleus"/>
    <property type="evidence" value="ECO:0007669"/>
    <property type="project" value="TreeGrafter"/>
</dbReference>
<dbReference type="SMART" id="SM00220">
    <property type="entry name" value="S_TKc"/>
    <property type="match status" value="1"/>
</dbReference>
<dbReference type="Pfam" id="PF00069">
    <property type="entry name" value="Pkinase"/>
    <property type="match status" value="1"/>
</dbReference>
<dbReference type="InterPro" id="IPR050339">
    <property type="entry name" value="CC_SR_Kinase"/>
</dbReference>
<evidence type="ECO:0000313" key="7">
    <source>
        <dbReference type="EMBL" id="GMR30650.1"/>
    </source>
</evidence>
<accession>A0AAN5C4S7</accession>
<feature type="non-terminal residue" evidence="7">
    <location>
        <position position="277"/>
    </location>
</feature>
<evidence type="ECO:0000256" key="5">
    <source>
        <dbReference type="ARBA" id="ARBA00037982"/>
    </source>
</evidence>
<dbReference type="Gene3D" id="1.10.510.10">
    <property type="entry name" value="Transferase(Phosphotransferase) domain 1"/>
    <property type="match status" value="1"/>
</dbReference>
<sequence length="277" mass="31616">MIFHSGVDSERLKREANAMEQIFHNRIVFLFSSWLEQPPVGSQFEADHALFSKLQWNGNVAHFFNYEPDSSFLCIQMELCKFALASWLKENTTAESRNLPRIKGSFKQIVEGVEYLHDKNLIHRDLKSDNILFVAEDNLKICDLGIAVDRIIDQGTEIMTIRNGTGEQACPHGKELTVTRTCRGTKDYMSPEQLSIFSQLNAKSDVFTLGLILTELCVVMDCDRKVEVFNNFRSGKPNDIFSDLDTARFAVALTHIYASERPSCKEMLTHPFFDSFV</sequence>
<proteinExistence type="inferred from homology"/>
<comment type="caution">
    <text evidence="7">The sequence shown here is derived from an EMBL/GenBank/DDBJ whole genome shotgun (WGS) entry which is preliminary data.</text>
</comment>
<dbReference type="PANTHER" id="PTHR11042">
    <property type="entry name" value="EUKARYOTIC TRANSLATION INITIATION FACTOR 2-ALPHA KINASE EIF2-ALPHA KINASE -RELATED"/>
    <property type="match status" value="1"/>
</dbReference>
<keyword evidence="2" id="KW-0547">Nucleotide-binding</keyword>
<name>A0AAN5C4S7_9BILA</name>
<evidence type="ECO:0000256" key="2">
    <source>
        <dbReference type="ARBA" id="ARBA00022741"/>
    </source>
</evidence>
<dbReference type="InterPro" id="IPR000719">
    <property type="entry name" value="Prot_kinase_dom"/>
</dbReference>
<protein>
    <recommendedName>
        <fullName evidence="6">Protein kinase domain-containing protein</fullName>
    </recommendedName>
</protein>
<dbReference type="GO" id="GO:0005737">
    <property type="term" value="C:cytoplasm"/>
    <property type="evidence" value="ECO:0007669"/>
    <property type="project" value="TreeGrafter"/>
</dbReference>
<dbReference type="AlphaFoldDB" id="A0AAN5C4S7"/>
<organism evidence="7 8">
    <name type="scientific">Pristionchus mayeri</name>
    <dbReference type="NCBI Taxonomy" id="1317129"/>
    <lineage>
        <taxon>Eukaryota</taxon>
        <taxon>Metazoa</taxon>
        <taxon>Ecdysozoa</taxon>
        <taxon>Nematoda</taxon>
        <taxon>Chromadorea</taxon>
        <taxon>Rhabditida</taxon>
        <taxon>Rhabditina</taxon>
        <taxon>Diplogasteromorpha</taxon>
        <taxon>Diplogasteroidea</taxon>
        <taxon>Neodiplogasteridae</taxon>
        <taxon>Pristionchus</taxon>
    </lineage>
</organism>
<gene>
    <name evidence="7" type="ORF">PMAYCL1PPCAC_00845</name>
</gene>
<dbReference type="InterPro" id="IPR011009">
    <property type="entry name" value="Kinase-like_dom_sf"/>
</dbReference>
<keyword evidence="8" id="KW-1185">Reference proteome</keyword>
<evidence type="ECO:0000256" key="4">
    <source>
        <dbReference type="ARBA" id="ARBA00022840"/>
    </source>
</evidence>
<dbReference type="SUPFAM" id="SSF56112">
    <property type="entry name" value="Protein kinase-like (PK-like)"/>
    <property type="match status" value="1"/>
</dbReference>